<evidence type="ECO:0008006" key="3">
    <source>
        <dbReference type="Google" id="ProtNLM"/>
    </source>
</evidence>
<sequence>MGDIYSRGIANLICLRYDRRDMLTEEGTADIFLEWTAKEAKQCISALVDDMQAGTDNYERARAVLIEDEVDFKIAIDGSGPFFTSYHGGTERLLFAVRRVYQHRWFNRVWTVKEVLLAAKNTVYINELELDFDDILKAGVWLIHKQLFLPFGIGSGPQDSGLRGAIYMWVTRERSERASMSGLLDLLRYFGERQATDPKDIVFGLLGLYAVRSTSVELPTLLVPDYQKTLGEVYLDAARYILSSESTSLDLWANVSVREEDLASDMASWVPRWERPANYREGDAIRFGNAWRQFCADLRASRLLRFGDDSKVLVLGGIILGTIARVSKRLQWFDRDDADGSARSQDILDPIRKVWQDVWPGTAIDDLGHELELALARTLVAGIAHNYLPVNDDIVFAYRAYLRHLPKHRTPPRRLTEVNTRLLDKGNRLHRDKDQILASQYAQAFRTASLHRRLLITDRGSLGLGPPIMRSGDIAVILYGASVPFVLRPCSDVNHETSYKLVGECYVYGVMFGQAVEAHRAKKDRDQTFHIL</sequence>
<dbReference type="PANTHER" id="PTHR24148">
    <property type="entry name" value="ANKYRIN REPEAT DOMAIN-CONTAINING PROTEIN 39 HOMOLOG-RELATED"/>
    <property type="match status" value="1"/>
</dbReference>
<protein>
    <recommendedName>
        <fullName evidence="3">Heterokaryon incompatibility domain-containing protein</fullName>
    </recommendedName>
</protein>
<dbReference type="AlphaFoldDB" id="A0AAN7TZE8"/>
<comment type="caution">
    <text evidence="1">The sequence shown here is derived from an EMBL/GenBank/DDBJ whole genome shotgun (WGS) entry which is preliminary data.</text>
</comment>
<dbReference type="InterPro" id="IPR052895">
    <property type="entry name" value="HetReg/Transcr_Mod"/>
</dbReference>
<proteinExistence type="predicted"/>
<dbReference type="Pfam" id="PF26639">
    <property type="entry name" value="Het-6_barrel"/>
    <property type="match status" value="1"/>
</dbReference>
<accession>A0AAN7TZE8</accession>
<dbReference type="EMBL" id="JAVRRL010000001">
    <property type="protein sequence ID" value="KAK5119094.1"/>
    <property type="molecule type" value="Genomic_DNA"/>
</dbReference>
<gene>
    <name evidence="1" type="ORF">LTR62_000305</name>
</gene>
<name>A0AAN7TZE8_9PEZI</name>
<reference evidence="1" key="1">
    <citation type="submission" date="2023-08" db="EMBL/GenBank/DDBJ databases">
        <title>Black Yeasts Isolated from many extreme environments.</title>
        <authorList>
            <person name="Coleine C."/>
            <person name="Stajich J.E."/>
            <person name="Selbmann L."/>
        </authorList>
    </citation>
    <scope>NUCLEOTIDE SEQUENCE</scope>
    <source>
        <strain evidence="1">CCFEE 5401</strain>
    </source>
</reference>
<evidence type="ECO:0000313" key="2">
    <source>
        <dbReference type="Proteomes" id="UP001310890"/>
    </source>
</evidence>
<dbReference type="Proteomes" id="UP001310890">
    <property type="component" value="Unassembled WGS sequence"/>
</dbReference>
<evidence type="ECO:0000313" key="1">
    <source>
        <dbReference type="EMBL" id="KAK5119094.1"/>
    </source>
</evidence>
<dbReference type="PANTHER" id="PTHR24148:SF64">
    <property type="entry name" value="HETEROKARYON INCOMPATIBILITY DOMAIN-CONTAINING PROTEIN"/>
    <property type="match status" value="1"/>
</dbReference>
<organism evidence="1 2">
    <name type="scientific">Meristemomyces frigidus</name>
    <dbReference type="NCBI Taxonomy" id="1508187"/>
    <lineage>
        <taxon>Eukaryota</taxon>
        <taxon>Fungi</taxon>
        <taxon>Dikarya</taxon>
        <taxon>Ascomycota</taxon>
        <taxon>Pezizomycotina</taxon>
        <taxon>Dothideomycetes</taxon>
        <taxon>Dothideomycetidae</taxon>
        <taxon>Mycosphaerellales</taxon>
        <taxon>Teratosphaeriaceae</taxon>
        <taxon>Meristemomyces</taxon>
    </lineage>
</organism>